<keyword evidence="2" id="KW-0472">Membrane</keyword>
<keyword evidence="2" id="KW-1133">Transmembrane helix</keyword>
<evidence type="ECO:0000256" key="1">
    <source>
        <dbReference type="SAM" id="MobiDB-lite"/>
    </source>
</evidence>
<gene>
    <name evidence="3" type="ORF">N789_13240</name>
</gene>
<feature type="transmembrane region" description="Helical" evidence="2">
    <location>
        <begin position="6"/>
        <end position="22"/>
    </location>
</feature>
<keyword evidence="4" id="KW-1185">Reference proteome</keyword>
<feature type="region of interest" description="Disordered" evidence="1">
    <location>
        <begin position="29"/>
        <end position="57"/>
    </location>
</feature>
<dbReference type="AlphaFoldDB" id="A0A091AVA7"/>
<reference evidence="3 4" key="1">
    <citation type="submission" date="2013-09" db="EMBL/GenBank/DDBJ databases">
        <title>Genome sequencing of Arenimonas oryziterrae.</title>
        <authorList>
            <person name="Chen F."/>
            <person name="Wang G."/>
        </authorList>
    </citation>
    <scope>NUCLEOTIDE SEQUENCE [LARGE SCALE GENOMIC DNA]</scope>
    <source>
        <strain evidence="3 4">YC6267</strain>
    </source>
</reference>
<keyword evidence="2" id="KW-0812">Transmembrane</keyword>
<dbReference type="EMBL" id="AVCI01000009">
    <property type="protein sequence ID" value="KFN42599.1"/>
    <property type="molecule type" value="Genomic_DNA"/>
</dbReference>
<organism evidence="3 4">
    <name type="scientific">Arenimonas oryziterrae DSM 21050 = YC6267</name>
    <dbReference type="NCBI Taxonomy" id="1121015"/>
    <lineage>
        <taxon>Bacteria</taxon>
        <taxon>Pseudomonadati</taxon>
        <taxon>Pseudomonadota</taxon>
        <taxon>Gammaproteobacteria</taxon>
        <taxon>Lysobacterales</taxon>
        <taxon>Lysobacteraceae</taxon>
        <taxon>Arenimonas</taxon>
    </lineage>
</organism>
<evidence type="ECO:0000256" key="2">
    <source>
        <dbReference type="SAM" id="Phobius"/>
    </source>
</evidence>
<name>A0A091AVA7_9GAMM</name>
<dbReference type="Proteomes" id="UP000029385">
    <property type="component" value="Unassembled WGS sequence"/>
</dbReference>
<protein>
    <submittedName>
        <fullName evidence="3">Uncharacterized protein</fullName>
    </submittedName>
</protein>
<comment type="caution">
    <text evidence="3">The sequence shown here is derived from an EMBL/GenBank/DDBJ whole genome shotgun (WGS) entry which is preliminary data.</text>
</comment>
<sequence>MNRETLQIVLFLCFALVIGWLRRPTAYDHETAGTKTTGGPDTGSRARSDVAKKKLQPPQWCRDWMERG</sequence>
<dbReference type="PATRIC" id="fig|1121015.4.peg.2119"/>
<evidence type="ECO:0000313" key="4">
    <source>
        <dbReference type="Proteomes" id="UP000029385"/>
    </source>
</evidence>
<evidence type="ECO:0000313" key="3">
    <source>
        <dbReference type="EMBL" id="KFN42599.1"/>
    </source>
</evidence>
<dbReference type="STRING" id="1121015.GCA_000420545_02692"/>
<accession>A0A091AVA7</accession>
<proteinExistence type="predicted"/>